<keyword evidence="1" id="KW-1133">Transmembrane helix</keyword>
<dbReference type="EMBL" id="JAAGUX010000022">
    <property type="protein sequence ID" value="NEW56834.1"/>
    <property type="molecule type" value="Genomic_DNA"/>
</dbReference>
<feature type="transmembrane region" description="Helical" evidence="1">
    <location>
        <begin position="20"/>
        <end position="44"/>
    </location>
</feature>
<dbReference type="PANTHER" id="PTHR33371:SF19">
    <property type="entry name" value="MCE-FAMILY PROTEIN MCE4A"/>
    <property type="match status" value="1"/>
</dbReference>
<feature type="domain" description="Mce/MlaD" evidence="2">
    <location>
        <begin position="50"/>
        <end position="126"/>
    </location>
</feature>
<evidence type="ECO:0000313" key="7">
    <source>
        <dbReference type="Proteomes" id="UP000470876"/>
    </source>
</evidence>
<organism evidence="4 6">
    <name type="scientific">Nocardia cyriacigeorgica</name>
    <dbReference type="NCBI Taxonomy" id="135487"/>
    <lineage>
        <taxon>Bacteria</taxon>
        <taxon>Bacillati</taxon>
        <taxon>Actinomycetota</taxon>
        <taxon>Actinomycetes</taxon>
        <taxon>Mycobacteriales</taxon>
        <taxon>Nocardiaceae</taxon>
        <taxon>Nocardia</taxon>
    </lineage>
</organism>
<gene>
    <name evidence="4" type="ORF">GV789_08215</name>
    <name evidence="5" type="ORF">GV794_14395</name>
</gene>
<dbReference type="PANTHER" id="PTHR33371">
    <property type="entry name" value="INTERMEMBRANE PHOSPHOLIPID TRANSPORT SYSTEM BINDING PROTEIN MLAD-RELATED"/>
    <property type="match status" value="1"/>
</dbReference>
<dbReference type="Pfam" id="PF02470">
    <property type="entry name" value="MlaD"/>
    <property type="match status" value="1"/>
</dbReference>
<dbReference type="Pfam" id="PF11887">
    <property type="entry name" value="Mce4_CUP1"/>
    <property type="match status" value="1"/>
</dbReference>
<keyword evidence="1" id="KW-0812">Transmembrane</keyword>
<dbReference type="GO" id="GO:0051701">
    <property type="term" value="P:biological process involved in interaction with host"/>
    <property type="evidence" value="ECO:0007669"/>
    <property type="project" value="TreeGrafter"/>
</dbReference>
<keyword evidence="7" id="KW-1185">Reference proteome</keyword>
<evidence type="ECO:0000313" key="4">
    <source>
        <dbReference type="EMBL" id="NEW44440.1"/>
    </source>
</evidence>
<keyword evidence="1" id="KW-0472">Membrane</keyword>
<proteinExistence type="predicted"/>
<evidence type="ECO:0000313" key="5">
    <source>
        <dbReference type="EMBL" id="NEW56834.1"/>
    </source>
</evidence>
<dbReference type="NCBIfam" id="TIGR00996">
    <property type="entry name" value="Mtu_fam_mce"/>
    <property type="match status" value="1"/>
</dbReference>
<name>A0A6P1D5Y1_9NOCA</name>
<comment type="caution">
    <text evidence="4">The sequence shown here is derived from an EMBL/GenBank/DDBJ whole genome shotgun (WGS) entry which is preliminary data.</text>
</comment>
<dbReference type="Proteomes" id="UP000470876">
    <property type="component" value="Unassembled WGS sequence"/>
</dbReference>
<feature type="domain" description="Mammalian cell entry C-terminal" evidence="3">
    <location>
        <begin position="133"/>
        <end position="350"/>
    </location>
</feature>
<protein>
    <submittedName>
        <fullName evidence="4">MCE family protein</fullName>
    </submittedName>
</protein>
<dbReference type="Proteomes" id="UP000468928">
    <property type="component" value="Unassembled WGS sequence"/>
</dbReference>
<evidence type="ECO:0000259" key="2">
    <source>
        <dbReference type="Pfam" id="PF02470"/>
    </source>
</evidence>
<dbReference type="InterPro" id="IPR003399">
    <property type="entry name" value="Mce/MlaD"/>
</dbReference>
<evidence type="ECO:0000313" key="6">
    <source>
        <dbReference type="Proteomes" id="UP000468928"/>
    </source>
</evidence>
<dbReference type="InterPro" id="IPR005693">
    <property type="entry name" value="Mce"/>
</dbReference>
<reference evidence="6 7" key="1">
    <citation type="submission" date="2020-01" db="EMBL/GenBank/DDBJ databases">
        <title>Genetics and antimicrobial susceptibilities of Nocardia species isolated from the soil; a comparison with species isolated from humans.</title>
        <authorList>
            <person name="Carrasco G."/>
            <person name="Monzon S."/>
            <person name="Sansegundo M."/>
            <person name="Garcia E."/>
            <person name="Garrido N."/>
            <person name="Medina M.J."/>
            <person name="Villalon P."/>
            <person name="Ramirez-Arocha A.C."/>
            <person name="Jimenez P."/>
            <person name="Cuesta I."/>
            <person name="Valdezate S."/>
        </authorList>
    </citation>
    <scope>NUCLEOTIDE SEQUENCE [LARGE SCALE GENOMIC DNA]</scope>
    <source>
        <strain evidence="4 6">CNM20110639</strain>
        <strain evidence="5 7">CNM20110649</strain>
    </source>
</reference>
<sequence>MGAGPVSKERRKDTLEKPWVIRLAGIGMVLGLVSVVAVCLVMFMGGFENTVKVSVDTARSGLVLDPDAKVRMRGIQIGTVAGIENTPNGARLELAIDPDQLELVPSDAVVDIRSTTVFGAKYVNFVAPPNASTEPMQPGAVVQATSVTVEFNTLFQHLNEVLGKIDPTKLNATLTAIGSALDGRGDKLGQLLVDSEAYLRDINPILPALQEDLQKTAVVSGLYADTVPNLLRTTDNAVVTSATIVDSEQNIDALLANLIGLANTATPLLNDTEGPIVEALRLLEPTTAVLNEYRSGLYCTIVGLGSNMHIVNDIFGGRYPAVTMNAGVMPGGEPYKYPEDLPKVNATGGPHCEGILDRVPGVNANYLVTDTSQGHVWQPPTQPHVNATVFELLFAGMPGVRK</sequence>
<dbReference type="InterPro" id="IPR024516">
    <property type="entry name" value="Mce_C"/>
</dbReference>
<dbReference type="AlphaFoldDB" id="A0A6P1D5Y1"/>
<dbReference type="GO" id="GO:0005576">
    <property type="term" value="C:extracellular region"/>
    <property type="evidence" value="ECO:0007669"/>
    <property type="project" value="TreeGrafter"/>
</dbReference>
<evidence type="ECO:0000256" key="1">
    <source>
        <dbReference type="SAM" id="Phobius"/>
    </source>
</evidence>
<accession>A0A6P1D5Y1</accession>
<evidence type="ECO:0000259" key="3">
    <source>
        <dbReference type="Pfam" id="PF11887"/>
    </source>
</evidence>
<dbReference type="EMBL" id="JAAGUZ010000017">
    <property type="protein sequence ID" value="NEW44440.1"/>
    <property type="molecule type" value="Genomic_DNA"/>
</dbReference>
<dbReference type="InterPro" id="IPR052336">
    <property type="entry name" value="MlaD_Phospholipid_Transporter"/>
</dbReference>